<organism evidence="3 4">
    <name type="scientific">Lodderomyces beijingensis</name>
    <dbReference type="NCBI Taxonomy" id="1775926"/>
    <lineage>
        <taxon>Eukaryota</taxon>
        <taxon>Fungi</taxon>
        <taxon>Dikarya</taxon>
        <taxon>Ascomycota</taxon>
        <taxon>Saccharomycotina</taxon>
        <taxon>Pichiomycetes</taxon>
        <taxon>Debaryomycetaceae</taxon>
        <taxon>Candida/Lodderomyces clade</taxon>
        <taxon>Lodderomyces</taxon>
    </lineage>
</organism>
<dbReference type="InterPro" id="IPR037198">
    <property type="entry name" value="MutL_C_sf"/>
</dbReference>
<dbReference type="GeneID" id="92206479"/>
<dbReference type="PANTHER" id="PTHR10073">
    <property type="entry name" value="DNA MISMATCH REPAIR PROTEIN MLH, PMS, MUTL"/>
    <property type="match status" value="1"/>
</dbReference>
<protein>
    <recommendedName>
        <fullName evidence="2">MutL C-terminal dimerisation domain-containing protein</fullName>
    </recommendedName>
</protein>
<dbReference type="Gene3D" id="3.30.1370.100">
    <property type="entry name" value="MutL, C-terminal domain, regulatory subdomain"/>
    <property type="match status" value="1"/>
</dbReference>
<accession>A0ABP0ZFU9</accession>
<feature type="domain" description="MutL C-terminal dimerisation" evidence="2">
    <location>
        <begin position="450"/>
        <end position="617"/>
    </location>
</feature>
<name>A0ABP0ZFU9_9ASCO</name>
<dbReference type="InterPro" id="IPR042121">
    <property type="entry name" value="MutL_C_regsub"/>
</dbReference>
<dbReference type="Pfam" id="PF08676">
    <property type="entry name" value="MutL_C"/>
    <property type="match status" value="1"/>
</dbReference>
<gene>
    <name evidence="3" type="ORF">LODBEIA_P12830</name>
</gene>
<evidence type="ECO:0000259" key="2">
    <source>
        <dbReference type="SMART" id="SM00853"/>
    </source>
</evidence>
<comment type="similarity">
    <text evidence="1">Belongs to the DNA mismatch repair MutL/HexB family.</text>
</comment>
<dbReference type="PANTHER" id="PTHR10073:SF47">
    <property type="entry name" value="DNA MISMATCH REPAIR PROTEIN MLH3"/>
    <property type="match status" value="1"/>
</dbReference>
<dbReference type="EMBL" id="OZ022406">
    <property type="protein sequence ID" value="CAK9436761.1"/>
    <property type="molecule type" value="Genomic_DNA"/>
</dbReference>
<dbReference type="RefSeq" id="XP_066828221.1">
    <property type="nucleotide sequence ID" value="XM_066971154.1"/>
</dbReference>
<dbReference type="InterPro" id="IPR036890">
    <property type="entry name" value="HATPase_C_sf"/>
</dbReference>
<dbReference type="Gene3D" id="3.30.1540.20">
    <property type="entry name" value="MutL, C-terminal domain, dimerisation subdomain"/>
    <property type="match status" value="1"/>
</dbReference>
<dbReference type="SUPFAM" id="SSF118116">
    <property type="entry name" value="DNA mismatch repair protein MutL"/>
    <property type="match status" value="1"/>
</dbReference>
<evidence type="ECO:0000313" key="3">
    <source>
        <dbReference type="EMBL" id="CAK9436761.1"/>
    </source>
</evidence>
<dbReference type="InterPro" id="IPR038973">
    <property type="entry name" value="MutL/Mlh/Pms-like"/>
</dbReference>
<evidence type="ECO:0000313" key="4">
    <source>
        <dbReference type="Proteomes" id="UP001497383"/>
    </source>
</evidence>
<proteinExistence type="inferred from homology"/>
<reference evidence="3 4" key="1">
    <citation type="submission" date="2024-03" db="EMBL/GenBank/DDBJ databases">
        <authorList>
            <person name="Brejova B."/>
        </authorList>
    </citation>
    <scope>NUCLEOTIDE SEQUENCE [LARGE SCALE GENOMIC DNA]</scope>
    <source>
        <strain evidence="3 4">CBS 14171</strain>
    </source>
</reference>
<dbReference type="InterPro" id="IPR042120">
    <property type="entry name" value="MutL_C_dimsub"/>
</dbReference>
<evidence type="ECO:0000256" key="1">
    <source>
        <dbReference type="ARBA" id="ARBA00006082"/>
    </source>
</evidence>
<keyword evidence="4" id="KW-1185">Reference proteome</keyword>
<dbReference type="SMART" id="SM00853">
    <property type="entry name" value="MutL_C"/>
    <property type="match status" value="1"/>
</dbReference>
<sequence>MARVEKLDDEVIKQIKAYLGFSSIYSIVEQLLKASLQQHPTAVSIKIDLTSLSVFLQDNGDGYTPQQLEQLACFDGKESVQAQSQPKHSKLAVIGKVSDFFIVSKSTSFNCAHTIKLRGENPAAMMCDPTGSRGNHFAPDPIANYGSIYQVSNLFKNLPVRRKQFKNTQTHKIIDSIKVVILKLLLEKSDIDLRLSVRSPHSLRFEECCHVKASPHSYKKLLSDIFDLDLDYKSINAEYKTFKVSGEIGLWPINSKAHQYVFVNDMLVPLSRSFAKFINEMFVNSGFIDLDQETSPKKTTRKAIRKFPCFLIKIVCTERVDIKESSYSWTIITNIITKIFGKFLHLGNGERDKKVANKPLDCSPSPTKRKREAFILKSSSRWGHAKDSELESLVHSRKKTRRVISQFTPLAARVETAEPAIPANLCHDFGPQHEEVDFKKEILAAGDYRVIRQIDSKFILLLLRSQENQLIVLDQHASDERVKVESLIRDFVERMSNNPGLRLATPIIVQISTHELQLFKQYRSNFELFGICYETEMNAVEITKLPEPIITRVADDPDLLKDALLQHCYDLHNGVKSKTVRRDDDDWFEVSRHLPRVILEILNSRACRSAIMFGDVLSHEEMTELVESLSKCRLPFQCAHGRPSVVPLAKFSEKH</sequence>
<dbReference type="SUPFAM" id="SSF55874">
    <property type="entry name" value="ATPase domain of HSP90 chaperone/DNA topoisomerase II/histidine kinase"/>
    <property type="match status" value="1"/>
</dbReference>
<dbReference type="InterPro" id="IPR014790">
    <property type="entry name" value="MutL_C"/>
</dbReference>
<dbReference type="Proteomes" id="UP001497383">
    <property type="component" value="Chromosome 2"/>
</dbReference>
<dbReference type="Gene3D" id="3.30.565.10">
    <property type="entry name" value="Histidine kinase-like ATPase, C-terminal domain"/>
    <property type="match status" value="1"/>
</dbReference>